<dbReference type="Proteomes" id="UP000178651">
    <property type="component" value="Unassembled WGS sequence"/>
</dbReference>
<evidence type="ECO:0000256" key="9">
    <source>
        <dbReference type="ARBA" id="ARBA00023235"/>
    </source>
</evidence>
<dbReference type="GO" id="GO:0005524">
    <property type="term" value="F:ATP binding"/>
    <property type="evidence" value="ECO:0007669"/>
    <property type="project" value="UniProtKB-UniRule"/>
</dbReference>
<comment type="function">
    <text evidence="12">The main replicative DNA helicase, it participates in initiation and elongation during chromosome replication. Travels ahead of the DNA replisome, separating dsDNA into templates for DNA synthesis. A processive ATP-dependent 5'-3' DNA helicase it has DNA-dependent ATPase activity.</text>
</comment>
<accession>A0A1G1Z064</accession>
<dbReference type="InterPro" id="IPR016136">
    <property type="entry name" value="DNA_helicase_N/primase_C"/>
</dbReference>
<evidence type="ECO:0000313" key="15">
    <source>
        <dbReference type="Proteomes" id="UP000178651"/>
    </source>
</evidence>
<keyword evidence="4 12" id="KW-0547">Nucleotide-binding</keyword>
<comment type="similarity">
    <text evidence="1 12">Belongs to the helicase family. DnaB subfamily.</text>
</comment>
<keyword evidence="5 12" id="KW-0378">Hydrolase</keyword>
<keyword evidence="9" id="KW-0413">Isomerase</keyword>
<dbReference type="AlphaFoldDB" id="A0A1G1Z064"/>
<comment type="catalytic activity">
    <reaction evidence="10 12">
        <text>ATP + H2O = ADP + phosphate + H(+)</text>
        <dbReference type="Rhea" id="RHEA:13065"/>
        <dbReference type="ChEBI" id="CHEBI:15377"/>
        <dbReference type="ChEBI" id="CHEBI:15378"/>
        <dbReference type="ChEBI" id="CHEBI:30616"/>
        <dbReference type="ChEBI" id="CHEBI:43474"/>
        <dbReference type="ChEBI" id="CHEBI:456216"/>
        <dbReference type="EC" id="5.6.2.3"/>
    </reaction>
</comment>
<dbReference type="FunFam" id="1.10.860.10:FF:000001">
    <property type="entry name" value="Replicative DNA helicase"/>
    <property type="match status" value="1"/>
</dbReference>
<dbReference type="SUPFAM" id="SSF52540">
    <property type="entry name" value="P-loop containing nucleoside triphosphate hydrolases"/>
    <property type="match status" value="1"/>
</dbReference>
<dbReference type="InterPro" id="IPR007692">
    <property type="entry name" value="DNA_helicase_DnaB"/>
</dbReference>
<dbReference type="EC" id="5.6.2.3" evidence="11 12"/>
<dbReference type="Gene3D" id="1.10.860.10">
    <property type="entry name" value="DNAb Helicase, Chain A"/>
    <property type="match status" value="1"/>
</dbReference>
<organism evidence="14 15">
    <name type="scientific">Candidatus Colwellbacteria bacterium RIFCSPHIGHO2_02_FULL_43_15</name>
    <dbReference type="NCBI Taxonomy" id="1797686"/>
    <lineage>
        <taxon>Bacteria</taxon>
        <taxon>Candidatus Colwelliibacteriota</taxon>
    </lineage>
</organism>
<dbReference type="GO" id="GO:0016887">
    <property type="term" value="F:ATP hydrolysis activity"/>
    <property type="evidence" value="ECO:0007669"/>
    <property type="project" value="RHEA"/>
</dbReference>
<evidence type="ECO:0000256" key="4">
    <source>
        <dbReference type="ARBA" id="ARBA00022741"/>
    </source>
</evidence>
<evidence type="ECO:0000256" key="12">
    <source>
        <dbReference type="RuleBase" id="RU362085"/>
    </source>
</evidence>
<evidence type="ECO:0000256" key="10">
    <source>
        <dbReference type="ARBA" id="ARBA00048954"/>
    </source>
</evidence>
<evidence type="ECO:0000256" key="6">
    <source>
        <dbReference type="ARBA" id="ARBA00022806"/>
    </source>
</evidence>
<dbReference type="Pfam" id="PF00772">
    <property type="entry name" value="DnaB"/>
    <property type="match status" value="1"/>
</dbReference>
<reference evidence="14 15" key="1">
    <citation type="journal article" date="2016" name="Nat. Commun.">
        <title>Thousands of microbial genomes shed light on interconnected biogeochemical processes in an aquifer system.</title>
        <authorList>
            <person name="Anantharaman K."/>
            <person name="Brown C.T."/>
            <person name="Hug L.A."/>
            <person name="Sharon I."/>
            <person name="Castelle C.J."/>
            <person name="Probst A.J."/>
            <person name="Thomas B.C."/>
            <person name="Singh A."/>
            <person name="Wilkins M.J."/>
            <person name="Karaoz U."/>
            <person name="Brodie E.L."/>
            <person name="Williams K.H."/>
            <person name="Hubbard S.S."/>
            <person name="Banfield J.F."/>
        </authorList>
    </citation>
    <scope>NUCLEOTIDE SEQUENCE [LARGE SCALE GENOMIC DNA]</scope>
</reference>
<dbReference type="Gene3D" id="3.40.50.300">
    <property type="entry name" value="P-loop containing nucleotide triphosphate hydrolases"/>
    <property type="match status" value="1"/>
</dbReference>
<name>A0A1G1Z064_9BACT</name>
<dbReference type="GO" id="GO:0006269">
    <property type="term" value="P:DNA replication, synthesis of primer"/>
    <property type="evidence" value="ECO:0007669"/>
    <property type="project" value="UniProtKB-UniRule"/>
</dbReference>
<keyword evidence="7 12" id="KW-0067">ATP-binding</keyword>
<evidence type="ECO:0000256" key="5">
    <source>
        <dbReference type="ARBA" id="ARBA00022801"/>
    </source>
</evidence>
<dbReference type="EMBL" id="MHIU01000013">
    <property type="protein sequence ID" value="OGY57934.1"/>
    <property type="molecule type" value="Genomic_DNA"/>
</dbReference>
<keyword evidence="3 12" id="KW-0235">DNA replication</keyword>
<evidence type="ECO:0000256" key="3">
    <source>
        <dbReference type="ARBA" id="ARBA00022705"/>
    </source>
</evidence>
<proteinExistence type="inferred from homology"/>
<dbReference type="Pfam" id="PF03796">
    <property type="entry name" value="DnaB_C"/>
    <property type="match status" value="1"/>
</dbReference>
<evidence type="ECO:0000313" key="14">
    <source>
        <dbReference type="EMBL" id="OGY57934.1"/>
    </source>
</evidence>
<dbReference type="PANTHER" id="PTHR30153">
    <property type="entry name" value="REPLICATIVE DNA HELICASE DNAB"/>
    <property type="match status" value="1"/>
</dbReference>
<keyword evidence="6 12" id="KW-0347">Helicase</keyword>
<dbReference type="PANTHER" id="PTHR30153:SF2">
    <property type="entry name" value="REPLICATIVE DNA HELICASE"/>
    <property type="match status" value="1"/>
</dbReference>
<dbReference type="InterPro" id="IPR036185">
    <property type="entry name" value="DNA_heli_DnaB-like_N_sf"/>
</dbReference>
<comment type="caution">
    <text evidence="14">The sequence shown here is derived from an EMBL/GenBank/DDBJ whole genome shotgun (WGS) entry which is preliminary data.</text>
</comment>
<dbReference type="GO" id="GO:0003677">
    <property type="term" value="F:DNA binding"/>
    <property type="evidence" value="ECO:0007669"/>
    <property type="project" value="UniProtKB-UniRule"/>
</dbReference>
<gene>
    <name evidence="14" type="ORF">A3D47_02225</name>
</gene>
<feature type="domain" description="SF4 helicase" evidence="13">
    <location>
        <begin position="180"/>
        <end position="448"/>
    </location>
</feature>
<sequence>MPKPKDLKLPPQDTDAEQSVLGALMIDKDSIFSVADVLIPSDFYKKSHSLIYEAILKLWGGHEPIDILSVTAELRRNETLKEVGGSSYLTELINSVPTSSHISHYAKVVKEKRILRELIGASAEIAESAFHPEDDLESILDLVEQKIFSISQQGTLKNFVAIKEELKGAYERIEKLHHGEGGRLRGVPTGFQELDNILSGLQKSDLIIVGARPSYGKTAFVLDIARNAAIRHGQTVGIFSLEMSREQVVDRLVASEAQVELWKLLTGRIKDEGDFSQVQAAFDRLSSAPLFIDDTPSPNIIQMRSMARRLQSEHKSLGLIVVDYLQLIQPRTNYESVVQQVTEISRGLKALGRELKVPILAVSQLSRAVDQRENRMPRLSDLRESGSIEQDADVVILLYPKDISKEVSAQDANIVEIMIAKHRNGPTGSVPLYFDKQKVSFFSIEKRDENSNSH</sequence>
<dbReference type="InterPro" id="IPR007694">
    <property type="entry name" value="DNA_helicase_DnaB-like_C"/>
</dbReference>
<dbReference type="GO" id="GO:1990077">
    <property type="term" value="C:primosome complex"/>
    <property type="evidence" value="ECO:0007669"/>
    <property type="project" value="UniProtKB-UniRule"/>
</dbReference>
<protein>
    <recommendedName>
        <fullName evidence="11 12">Replicative DNA helicase</fullName>
        <ecNumber evidence="11 12">5.6.2.3</ecNumber>
    </recommendedName>
</protein>
<dbReference type="SUPFAM" id="SSF48024">
    <property type="entry name" value="N-terminal domain of DnaB helicase"/>
    <property type="match status" value="1"/>
</dbReference>
<keyword evidence="2 12" id="KW-0639">Primosome</keyword>
<dbReference type="InterPro" id="IPR007693">
    <property type="entry name" value="DNA_helicase_DnaB-like_N"/>
</dbReference>
<evidence type="ECO:0000256" key="2">
    <source>
        <dbReference type="ARBA" id="ARBA00022515"/>
    </source>
</evidence>
<evidence type="ECO:0000256" key="7">
    <source>
        <dbReference type="ARBA" id="ARBA00022840"/>
    </source>
</evidence>
<evidence type="ECO:0000259" key="13">
    <source>
        <dbReference type="PROSITE" id="PS51199"/>
    </source>
</evidence>
<dbReference type="NCBIfam" id="TIGR00665">
    <property type="entry name" value="DnaB"/>
    <property type="match status" value="1"/>
</dbReference>
<dbReference type="GO" id="GO:0043139">
    <property type="term" value="F:5'-3' DNA helicase activity"/>
    <property type="evidence" value="ECO:0007669"/>
    <property type="project" value="UniProtKB-EC"/>
</dbReference>
<dbReference type="PROSITE" id="PS51199">
    <property type="entry name" value="SF4_HELICASE"/>
    <property type="match status" value="1"/>
</dbReference>
<evidence type="ECO:0000256" key="1">
    <source>
        <dbReference type="ARBA" id="ARBA00008428"/>
    </source>
</evidence>
<evidence type="ECO:0000256" key="11">
    <source>
        <dbReference type="NCBIfam" id="TIGR00665"/>
    </source>
</evidence>
<dbReference type="InterPro" id="IPR027417">
    <property type="entry name" value="P-loop_NTPase"/>
</dbReference>
<dbReference type="GO" id="GO:0005829">
    <property type="term" value="C:cytosol"/>
    <property type="evidence" value="ECO:0007669"/>
    <property type="project" value="TreeGrafter"/>
</dbReference>
<evidence type="ECO:0000256" key="8">
    <source>
        <dbReference type="ARBA" id="ARBA00023125"/>
    </source>
</evidence>
<keyword evidence="8 12" id="KW-0238">DNA-binding</keyword>
<dbReference type="CDD" id="cd00984">
    <property type="entry name" value="DnaB_C"/>
    <property type="match status" value="1"/>
</dbReference>